<comment type="subcellular location">
    <subcellularLocation>
        <location evidence="9">Cytoplasm</location>
    </subcellularLocation>
</comment>
<evidence type="ECO:0000256" key="7">
    <source>
        <dbReference type="ARBA" id="ARBA00023160"/>
    </source>
</evidence>
<dbReference type="NCBIfam" id="NF006829">
    <property type="entry name" value="PRK09352.1"/>
    <property type="match status" value="1"/>
</dbReference>
<feature type="active site" evidence="9">
    <location>
        <position position="242"/>
    </location>
</feature>
<evidence type="ECO:0000256" key="3">
    <source>
        <dbReference type="ARBA" id="ARBA00022516"/>
    </source>
</evidence>
<reference evidence="12" key="1">
    <citation type="submission" date="2009-09" db="EMBL/GenBank/DDBJ databases">
        <authorList>
            <consortium name="The Broad Institute Genome Sequencing Platform"/>
            <person name="Ward D."/>
            <person name="Feldgarden M."/>
            <person name="Earl A."/>
            <person name="Young S.K."/>
            <person name="Zeng Q."/>
            <person name="Koehrsen M."/>
            <person name="Alvarado L."/>
            <person name="Berlin A."/>
            <person name="Bochicchio J."/>
            <person name="Borenstein D."/>
            <person name="Chapman S.B."/>
            <person name="Chen Z."/>
            <person name="Engels R."/>
            <person name="Freedman E."/>
            <person name="Gellesch M."/>
            <person name="Goldberg J."/>
            <person name="Griggs A."/>
            <person name="Gujja S."/>
            <person name="Heilman E."/>
            <person name="Heiman D."/>
            <person name="Hepburn T."/>
            <person name="Howarth C."/>
            <person name="Jen D."/>
            <person name="Larson L."/>
            <person name="Lewis B."/>
            <person name="Mehta T."/>
            <person name="Park D."/>
            <person name="Pearson M."/>
            <person name="Roberts A."/>
            <person name="Saif S."/>
            <person name="Shea T."/>
            <person name="Shenoy N."/>
            <person name="Sisk P."/>
            <person name="Stolte C."/>
            <person name="Sykes S."/>
            <person name="Thomson T."/>
            <person name="Walk T."/>
            <person name="White J."/>
            <person name="Yandava C."/>
            <person name="Sibley C.D."/>
            <person name="Field T.R."/>
            <person name="Grinwis M."/>
            <person name="Eshaghurshan C.S."/>
            <person name="Surette M.G."/>
            <person name="Haas B."/>
            <person name="Nusbaum C."/>
            <person name="Birren B."/>
        </authorList>
    </citation>
    <scope>NUCLEOTIDE SEQUENCE [LARGE SCALE GENOMIC DNA]</scope>
    <source>
        <strain evidence="12">ATCC 700633</strain>
    </source>
</reference>
<dbReference type="InterPro" id="IPR016039">
    <property type="entry name" value="Thiolase-like"/>
</dbReference>
<evidence type="ECO:0000256" key="5">
    <source>
        <dbReference type="ARBA" id="ARBA00022832"/>
    </source>
</evidence>
<keyword evidence="3 9" id="KW-0444">Lipid biosynthesis</keyword>
<keyword evidence="4 9" id="KW-0808">Transferase</keyword>
<dbReference type="HAMAP" id="MF_01815">
    <property type="entry name" value="FabH"/>
    <property type="match status" value="1"/>
</dbReference>
<evidence type="ECO:0000259" key="11">
    <source>
        <dbReference type="Pfam" id="PF08545"/>
    </source>
</evidence>
<protein>
    <recommendedName>
        <fullName evidence="9">Beta-ketoacyl-[acyl-carrier-protein] synthase III</fullName>
        <shortName evidence="9">Beta-ketoacyl-ACP synthase III</shortName>
        <shortName evidence="9">KAS III</shortName>
        <ecNumber evidence="9">2.3.1.180</ecNumber>
    </recommendedName>
    <alternativeName>
        <fullName evidence="9">3-oxoacyl-[acyl-carrier-protein] synthase 3</fullName>
    </alternativeName>
    <alternativeName>
        <fullName evidence="9">3-oxoacyl-[acyl-carrier-protein] synthase III</fullName>
    </alternativeName>
</protein>
<keyword evidence="8 9" id="KW-0012">Acyltransferase</keyword>
<reference evidence="12" key="2">
    <citation type="submission" date="2011-10" db="EMBL/GenBank/DDBJ databases">
        <title>The Genome Sequence of Granulicatella elegans ATCC 700633.</title>
        <authorList>
            <consortium name="The Broad Institute Genome Sequencing Platform"/>
            <consortium name="The Broad Institute Genome Sequencing Center for Infectious Disease"/>
            <person name="Earl A."/>
            <person name="Ward D."/>
            <person name="Feldgarden M."/>
            <person name="Gevers D."/>
            <person name="Sibley C.D."/>
            <person name="Field T.R."/>
            <person name="Grinwis M."/>
            <person name="Eshaghurshan C.S."/>
            <person name="Surette M.G."/>
            <person name="Young S.K."/>
            <person name="Zeng Q."/>
            <person name="Gargeya S."/>
            <person name="Fitzgerald M."/>
            <person name="Haas B."/>
            <person name="Abouelleil A."/>
            <person name="Alvarado L."/>
            <person name="Arachchi H.M."/>
            <person name="Berlin A."/>
            <person name="Brown A."/>
            <person name="Chapman S.B."/>
            <person name="Chen Z."/>
            <person name="Dunbar C."/>
            <person name="Freedman E."/>
            <person name="Gearin G."/>
            <person name="Goldberg J."/>
            <person name="Griggs A."/>
            <person name="Gujja S."/>
            <person name="Heiman D."/>
            <person name="Howarth C."/>
            <person name="Larson L."/>
            <person name="Lui A."/>
            <person name="MacDonald P.J.P."/>
            <person name="Montmayeur A."/>
            <person name="Murphy C."/>
            <person name="Neiman D."/>
            <person name="Pearson M."/>
            <person name="Priest M."/>
            <person name="Roberts A."/>
            <person name="Saif S."/>
            <person name="Shea T."/>
            <person name="Shenoy N."/>
            <person name="Sisk P."/>
            <person name="Stolte C."/>
            <person name="Sykes S."/>
            <person name="Wortman J."/>
            <person name="Nusbaum C."/>
            <person name="Birren B."/>
        </authorList>
    </citation>
    <scope>NUCLEOTIDE SEQUENCE [LARGE SCALE GENOMIC DNA]</scope>
    <source>
        <strain evidence="12">ATCC 700633</strain>
    </source>
</reference>
<keyword evidence="7 9" id="KW-0275">Fatty acid biosynthesis</keyword>
<evidence type="ECO:0000256" key="6">
    <source>
        <dbReference type="ARBA" id="ARBA00023098"/>
    </source>
</evidence>
<dbReference type="Gene3D" id="3.40.47.10">
    <property type="match status" value="1"/>
</dbReference>
<feature type="region of interest" description="ACP-binding" evidence="9">
    <location>
        <begin position="243"/>
        <end position="247"/>
    </location>
</feature>
<comment type="subunit">
    <text evidence="9">Homodimer.</text>
</comment>
<dbReference type="InterPro" id="IPR013751">
    <property type="entry name" value="ACP_syn_III_N"/>
</dbReference>
<dbReference type="CDD" id="cd00830">
    <property type="entry name" value="KAS_III"/>
    <property type="match status" value="1"/>
</dbReference>
<dbReference type="UniPathway" id="UPA00094"/>
<dbReference type="Proteomes" id="UP000002939">
    <property type="component" value="Unassembled WGS sequence"/>
</dbReference>
<dbReference type="HOGENOM" id="CLU_039592_4_1_9"/>
<evidence type="ECO:0000256" key="8">
    <source>
        <dbReference type="ARBA" id="ARBA00023315"/>
    </source>
</evidence>
<keyword evidence="9" id="KW-0511">Multifunctional enzyme</keyword>
<dbReference type="RefSeq" id="WP_006702531.1">
    <property type="nucleotide sequence ID" value="NZ_KI391971.1"/>
</dbReference>
<dbReference type="Pfam" id="PF08545">
    <property type="entry name" value="ACP_syn_III"/>
    <property type="match status" value="1"/>
</dbReference>
<evidence type="ECO:0000256" key="2">
    <source>
        <dbReference type="ARBA" id="ARBA00022490"/>
    </source>
</evidence>
<accession>D0BJX2</accession>
<dbReference type="PANTHER" id="PTHR34069:SF2">
    <property type="entry name" value="BETA-KETOACYL-[ACYL-CARRIER-PROTEIN] SYNTHASE III"/>
    <property type="match status" value="1"/>
</dbReference>
<dbReference type="eggNOG" id="COG0332">
    <property type="taxonomic scope" value="Bacteria"/>
</dbReference>
<comment type="similarity">
    <text evidence="1 9">Belongs to the thiolase-like superfamily. FabH family.</text>
</comment>
<keyword evidence="5 9" id="KW-0276">Fatty acid metabolism</keyword>
<dbReference type="NCBIfam" id="TIGR00747">
    <property type="entry name" value="fabH"/>
    <property type="match status" value="1"/>
</dbReference>
<proteinExistence type="inferred from homology"/>
<feature type="active site" evidence="9">
    <location>
        <position position="272"/>
    </location>
</feature>
<dbReference type="OrthoDB" id="9815506at2"/>
<dbReference type="EC" id="2.3.1.180" evidence="9"/>
<comment type="pathway">
    <text evidence="9">Lipid metabolism; fatty acid biosynthesis.</text>
</comment>
<name>D0BJX2_9LACT</name>
<evidence type="ECO:0000256" key="4">
    <source>
        <dbReference type="ARBA" id="ARBA00022679"/>
    </source>
</evidence>
<dbReference type="InterPro" id="IPR004655">
    <property type="entry name" value="FabH"/>
</dbReference>
<comment type="caution">
    <text evidence="12">The sequence shown here is derived from an EMBL/GenBank/DDBJ whole genome shotgun (WGS) entry which is preliminary data.</text>
</comment>
<dbReference type="GO" id="GO:0044550">
    <property type="term" value="P:secondary metabolite biosynthetic process"/>
    <property type="evidence" value="ECO:0007669"/>
    <property type="project" value="TreeGrafter"/>
</dbReference>
<organism evidence="12 13">
    <name type="scientific">Granulicatella elegans ATCC 700633</name>
    <dbReference type="NCBI Taxonomy" id="626369"/>
    <lineage>
        <taxon>Bacteria</taxon>
        <taxon>Bacillati</taxon>
        <taxon>Bacillota</taxon>
        <taxon>Bacilli</taxon>
        <taxon>Lactobacillales</taxon>
        <taxon>Carnobacteriaceae</taxon>
        <taxon>Granulicatella</taxon>
    </lineage>
</organism>
<keyword evidence="2 9" id="KW-0963">Cytoplasm</keyword>
<dbReference type="GO" id="GO:0006633">
    <property type="term" value="P:fatty acid biosynthetic process"/>
    <property type="evidence" value="ECO:0007669"/>
    <property type="project" value="UniProtKB-UniRule"/>
</dbReference>
<evidence type="ECO:0000259" key="10">
    <source>
        <dbReference type="Pfam" id="PF08541"/>
    </source>
</evidence>
<evidence type="ECO:0000256" key="9">
    <source>
        <dbReference type="HAMAP-Rule" id="MF_01815"/>
    </source>
</evidence>
<dbReference type="PANTHER" id="PTHR34069">
    <property type="entry name" value="3-OXOACYL-[ACYL-CARRIER-PROTEIN] SYNTHASE 3"/>
    <property type="match status" value="1"/>
</dbReference>
<dbReference type="Pfam" id="PF08541">
    <property type="entry name" value="ACP_syn_III_C"/>
    <property type="match status" value="1"/>
</dbReference>
<dbReference type="STRING" id="626369.HMPREF0446_00257"/>
<evidence type="ECO:0000313" key="12">
    <source>
        <dbReference type="EMBL" id="EEW93375.1"/>
    </source>
</evidence>
<comment type="catalytic activity">
    <reaction evidence="9">
        <text>malonyl-[ACP] + acetyl-CoA + H(+) = 3-oxobutanoyl-[ACP] + CO2 + CoA</text>
        <dbReference type="Rhea" id="RHEA:12080"/>
        <dbReference type="Rhea" id="RHEA-COMP:9623"/>
        <dbReference type="Rhea" id="RHEA-COMP:9625"/>
        <dbReference type="ChEBI" id="CHEBI:15378"/>
        <dbReference type="ChEBI" id="CHEBI:16526"/>
        <dbReference type="ChEBI" id="CHEBI:57287"/>
        <dbReference type="ChEBI" id="CHEBI:57288"/>
        <dbReference type="ChEBI" id="CHEBI:78449"/>
        <dbReference type="ChEBI" id="CHEBI:78450"/>
        <dbReference type="EC" id="2.3.1.180"/>
    </reaction>
</comment>
<dbReference type="GO" id="GO:0004315">
    <property type="term" value="F:3-oxoacyl-[acyl-carrier-protein] synthase activity"/>
    <property type="evidence" value="ECO:0007669"/>
    <property type="project" value="InterPro"/>
</dbReference>
<feature type="active site" evidence="9">
    <location>
        <position position="112"/>
    </location>
</feature>
<dbReference type="EMBL" id="ACRF02000014">
    <property type="protein sequence ID" value="EEW93375.1"/>
    <property type="molecule type" value="Genomic_DNA"/>
</dbReference>
<dbReference type="GO" id="GO:0005737">
    <property type="term" value="C:cytoplasm"/>
    <property type="evidence" value="ECO:0007669"/>
    <property type="project" value="UniProtKB-SubCell"/>
</dbReference>
<feature type="domain" description="Beta-ketoacyl-[acyl-carrier-protein] synthase III C-terminal" evidence="10">
    <location>
        <begin position="226"/>
        <end position="316"/>
    </location>
</feature>
<dbReference type="GO" id="GO:0033818">
    <property type="term" value="F:beta-ketoacyl-acyl-carrier-protein synthase III activity"/>
    <property type="evidence" value="ECO:0007669"/>
    <property type="project" value="UniProtKB-UniRule"/>
</dbReference>
<comment type="function">
    <text evidence="9">Catalyzes the condensation reaction of fatty acid synthesis by the addition to an acyl acceptor of two carbons from malonyl-ACP. Catalyzes the first condensation reaction which initiates fatty acid synthesis and may therefore play a role in governing the total rate of fatty acid production. Possesses both acetoacetyl-ACP synthase and acetyl transacylase activities. Its substrate specificity determines the biosynthesis of branched-chain and/or straight-chain of fatty acids.</text>
</comment>
<dbReference type="InterPro" id="IPR013747">
    <property type="entry name" value="ACP_syn_III_C"/>
</dbReference>
<evidence type="ECO:0000256" key="1">
    <source>
        <dbReference type="ARBA" id="ARBA00008642"/>
    </source>
</evidence>
<dbReference type="SUPFAM" id="SSF53901">
    <property type="entry name" value="Thiolase-like"/>
    <property type="match status" value="1"/>
</dbReference>
<sequence length="317" mass="34418">MSTVKVIHTSSYLPIHEIKNADWELQLDTTDEWIRKRTGIQSRRYARELTTSDLAIKAAQKLLEESAIHPEEIEFVIVATMTPDSMSPSCAAKVQGAIGATNAFAFDISAACAGFVFALSTAIKMLSAGNQKYGIVIGAETMLSVLDWKDRSTAILFGDGAGAVLLEKTDDTTLFVETLRSDGQKGEALVCGERLEQHTISTMRMDGRGVFELVSRKVPKNISETLEKAQMSADDVDLYVLHQANVRLIEQVAKKLKQPIEKFPTNLASVGNTSAASIPILLDELVRNQLITIGSGQKLLLSGFGGGLSWGSMIITI</sequence>
<keyword evidence="6 9" id="KW-0443">Lipid metabolism</keyword>
<evidence type="ECO:0000313" key="13">
    <source>
        <dbReference type="Proteomes" id="UP000002939"/>
    </source>
</evidence>
<keyword evidence="13" id="KW-1185">Reference proteome</keyword>
<dbReference type="AlphaFoldDB" id="D0BJX2"/>
<comment type="domain">
    <text evidence="9">The last Arg residue of the ACP-binding site is essential for the weak association between ACP/AcpP and FabH.</text>
</comment>
<gene>
    <name evidence="9" type="primary">fabH</name>
    <name evidence="12" type="ORF">HMPREF0446_00257</name>
</gene>
<feature type="domain" description="Beta-ketoacyl-[acyl-carrier-protein] synthase III N-terminal" evidence="11">
    <location>
        <begin position="106"/>
        <end position="183"/>
    </location>
</feature>